<dbReference type="NCBIfam" id="TIGR03588">
    <property type="entry name" value="PseC"/>
    <property type="match status" value="1"/>
</dbReference>
<dbReference type="eggNOG" id="COG0399">
    <property type="taxonomic scope" value="Bacteria"/>
</dbReference>
<dbReference type="STRING" id="715226.ABI_07260"/>
<feature type="active site" description="Proton acceptor" evidence="2">
    <location>
        <position position="193"/>
    </location>
</feature>
<dbReference type="PANTHER" id="PTHR30244:SF34">
    <property type="entry name" value="DTDP-4-AMINO-4,6-DIDEOXYGALACTOSE TRANSAMINASE"/>
    <property type="match status" value="1"/>
</dbReference>
<dbReference type="GO" id="GO:0030170">
    <property type="term" value="F:pyridoxal phosphate binding"/>
    <property type="evidence" value="ECO:0007669"/>
    <property type="project" value="TreeGrafter"/>
</dbReference>
<dbReference type="InterPro" id="IPR015422">
    <property type="entry name" value="PyrdxlP-dep_Trfase_small"/>
</dbReference>
<keyword evidence="6" id="KW-1185">Reference proteome</keyword>
<name>F4QLE7_9CAUL</name>
<dbReference type="EMBL" id="GL883077">
    <property type="protein sequence ID" value="EGF92292.1"/>
    <property type="molecule type" value="Genomic_DNA"/>
</dbReference>
<accession>F4QLE7</accession>
<dbReference type="InterPro" id="IPR000653">
    <property type="entry name" value="DegT/StrS_aminotransferase"/>
</dbReference>
<dbReference type="AlphaFoldDB" id="F4QLE7"/>
<organism evidence="5 6">
    <name type="scientific">Asticcacaulis biprosthecium C19</name>
    <dbReference type="NCBI Taxonomy" id="715226"/>
    <lineage>
        <taxon>Bacteria</taxon>
        <taxon>Pseudomonadati</taxon>
        <taxon>Pseudomonadota</taxon>
        <taxon>Alphaproteobacteria</taxon>
        <taxon>Caulobacterales</taxon>
        <taxon>Caulobacteraceae</taxon>
        <taxon>Asticcacaulis</taxon>
    </lineage>
</organism>
<dbReference type="HOGENOM" id="CLU_033332_0_3_5"/>
<dbReference type="SUPFAM" id="SSF53383">
    <property type="entry name" value="PLP-dependent transferases"/>
    <property type="match status" value="1"/>
</dbReference>
<dbReference type="Gene3D" id="3.40.640.10">
    <property type="entry name" value="Type I PLP-dependent aspartate aminotransferase-like (Major domain)"/>
    <property type="match status" value="1"/>
</dbReference>
<sequence length="399" mass="43188">MTSFLPYGRQSIDDSDIEAVVAALKSDYLTTGPLVDQFEKALAQAVGAKEAIVVANGTAALHLAVLTEELSPKCVVIVPAVTFAASANCIAYCGAQVLFADVDPHTGLITDETFDDALATLDRDYHGYRFAGVVPVHYAGRPVDLSHLHEVCTERGAFVLEDACHAIGGTGPQGPVGSCQASTMAAYSFHPVKTLTTGEGGAITTNDSVLARRLRLLRSHGIERDPAHFVGLRYDGEGDEGPWVYEQQCLGFNYRLPDINCALGLSQLKRLPQFAAKRARLVAEYQTALAATNLPVRWTPAAEGTDPVFHLFAVNIDFAAVGRTRAQVMAGLRERGVGTQVHYIPVHRQPYWQTHALAQRDLPGADQFYQSTLSLPLYADMADDDPLRVIQVLQEVLTS</sequence>
<evidence type="ECO:0000256" key="1">
    <source>
        <dbReference type="ARBA" id="ARBA00037999"/>
    </source>
</evidence>
<dbReference type="InterPro" id="IPR015421">
    <property type="entry name" value="PyrdxlP-dep_Trfase_major"/>
</dbReference>
<dbReference type="Pfam" id="PF01041">
    <property type="entry name" value="DegT_DnrJ_EryC1"/>
    <property type="match status" value="1"/>
</dbReference>
<dbReference type="PANTHER" id="PTHR30244">
    <property type="entry name" value="TRANSAMINASE"/>
    <property type="match status" value="1"/>
</dbReference>
<evidence type="ECO:0000313" key="6">
    <source>
        <dbReference type="Proteomes" id="UP000006512"/>
    </source>
</evidence>
<dbReference type="Proteomes" id="UP000006512">
    <property type="component" value="Unassembled WGS sequence"/>
</dbReference>
<dbReference type="OrthoDB" id="9768668at2"/>
<keyword evidence="5" id="KW-0032">Aminotransferase</keyword>
<dbReference type="RefSeq" id="WP_006271467.1">
    <property type="nucleotide sequence ID" value="NZ_GL883077.1"/>
</dbReference>
<reference evidence="6" key="1">
    <citation type="submission" date="2011-03" db="EMBL/GenBank/DDBJ databases">
        <title>Draft genome sequence of Brevundimonas diminuta.</title>
        <authorList>
            <person name="Brown P.J.B."/>
            <person name="Buechlein A."/>
            <person name="Hemmerich C."/>
            <person name="Brun Y.V."/>
        </authorList>
    </citation>
    <scope>NUCLEOTIDE SEQUENCE [LARGE SCALE GENOMIC DNA]</scope>
    <source>
        <strain evidence="6">C19</strain>
    </source>
</reference>
<evidence type="ECO:0000256" key="2">
    <source>
        <dbReference type="PIRSR" id="PIRSR000390-1"/>
    </source>
</evidence>
<dbReference type="InterPro" id="IPR020026">
    <property type="entry name" value="PseC"/>
</dbReference>
<dbReference type="PIRSF" id="PIRSF000390">
    <property type="entry name" value="PLP_StrS"/>
    <property type="match status" value="1"/>
</dbReference>
<proteinExistence type="inferred from homology"/>
<protein>
    <submittedName>
        <fullName evidence="5">UDP-4-keto-6-deoxy-N-acetylglucosamine 4-aminotransferase</fullName>
        <ecNumber evidence="5">2.6.1.-</ecNumber>
    </submittedName>
</protein>
<evidence type="ECO:0000256" key="4">
    <source>
        <dbReference type="RuleBase" id="RU004508"/>
    </source>
</evidence>
<dbReference type="CDD" id="cd00616">
    <property type="entry name" value="AHBA_syn"/>
    <property type="match status" value="1"/>
</dbReference>
<gene>
    <name evidence="5" type="primary">pseC</name>
    <name evidence="5" type="ORF">ABI_07260</name>
</gene>
<dbReference type="EC" id="2.6.1.-" evidence="5"/>
<evidence type="ECO:0000313" key="5">
    <source>
        <dbReference type="EMBL" id="EGF92292.1"/>
    </source>
</evidence>
<dbReference type="GO" id="GO:0000271">
    <property type="term" value="P:polysaccharide biosynthetic process"/>
    <property type="evidence" value="ECO:0007669"/>
    <property type="project" value="TreeGrafter"/>
</dbReference>
<feature type="modified residue" description="N6-(pyridoxal phosphate)lysine" evidence="3">
    <location>
        <position position="193"/>
    </location>
</feature>
<dbReference type="GO" id="GO:0008483">
    <property type="term" value="F:transaminase activity"/>
    <property type="evidence" value="ECO:0007669"/>
    <property type="project" value="UniProtKB-KW"/>
</dbReference>
<dbReference type="InterPro" id="IPR015424">
    <property type="entry name" value="PyrdxlP-dep_Trfase"/>
</dbReference>
<comment type="similarity">
    <text evidence="1 4">Belongs to the DegT/DnrJ/EryC1 family.</text>
</comment>
<dbReference type="Gene3D" id="3.90.1150.10">
    <property type="entry name" value="Aspartate Aminotransferase, domain 1"/>
    <property type="match status" value="1"/>
</dbReference>
<keyword evidence="3 4" id="KW-0663">Pyridoxal phosphate</keyword>
<keyword evidence="5" id="KW-0808">Transferase</keyword>
<evidence type="ECO:0000256" key="3">
    <source>
        <dbReference type="PIRSR" id="PIRSR000390-2"/>
    </source>
</evidence>